<dbReference type="GO" id="GO:0003677">
    <property type="term" value="F:DNA binding"/>
    <property type="evidence" value="ECO:0007669"/>
    <property type="project" value="UniProtKB-KW"/>
</dbReference>
<keyword evidence="2" id="KW-0238">DNA-binding</keyword>
<dbReference type="PANTHER" id="PTHR31719">
    <property type="entry name" value="NAC TRANSCRIPTION FACTOR 56"/>
    <property type="match status" value="1"/>
</dbReference>
<evidence type="ECO:0000256" key="4">
    <source>
        <dbReference type="ARBA" id="ARBA00023242"/>
    </source>
</evidence>
<protein>
    <recommendedName>
        <fullName evidence="5">NAC domain-containing protein</fullName>
    </recommendedName>
</protein>
<organism evidence="6 7">
    <name type="scientific">Papaver nudicaule</name>
    <name type="common">Iceland poppy</name>
    <dbReference type="NCBI Taxonomy" id="74823"/>
    <lineage>
        <taxon>Eukaryota</taxon>
        <taxon>Viridiplantae</taxon>
        <taxon>Streptophyta</taxon>
        <taxon>Embryophyta</taxon>
        <taxon>Tracheophyta</taxon>
        <taxon>Spermatophyta</taxon>
        <taxon>Magnoliopsida</taxon>
        <taxon>Ranunculales</taxon>
        <taxon>Papaveraceae</taxon>
        <taxon>Papaveroideae</taxon>
        <taxon>Papaver</taxon>
    </lineage>
</organism>
<evidence type="ECO:0000256" key="1">
    <source>
        <dbReference type="ARBA" id="ARBA00023015"/>
    </source>
</evidence>
<dbReference type="GO" id="GO:0006355">
    <property type="term" value="P:regulation of DNA-templated transcription"/>
    <property type="evidence" value="ECO:0007669"/>
    <property type="project" value="InterPro"/>
</dbReference>
<sequence>MQDPGMIQYPDVPIGFKFKPTDKELVSLYLKEKIEHPDQFRVPCMPDTNIYDFHPENLLNTHGFTEGNKDAYFFSSREKKHGHGTRANRIVKDDSGFWCISQAKKPVLADDGSTIGHKSGLVFYNGKKKTKGTKTKWLMQEFEISEHEPKIQCSRMKSYDRVICHIYEHIKKKSTSN</sequence>
<dbReference type="Pfam" id="PF02365">
    <property type="entry name" value="NAM"/>
    <property type="match status" value="1"/>
</dbReference>
<keyword evidence="3" id="KW-0804">Transcription</keyword>
<dbReference type="PANTHER" id="PTHR31719:SF94">
    <property type="entry name" value="PROTEIN ATAF2"/>
    <property type="match status" value="1"/>
</dbReference>
<evidence type="ECO:0000256" key="2">
    <source>
        <dbReference type="ARBA" id="ARBA00023125"/>
    </source>
</evidence>
<evidence type="ECO:0000313" key="6">
    <source>
        <dbReference type="EMBL" id="MCL7040907.1"/>
    </source>
</evidence>
<dbReference type="AlphaFoldDB" id="A0AA41VGL0"/>
<dbReference type="InterPro" id="IPR036093">
    <property type="entry name" value="NAC_dom_sf"/>
</dbReference>
<dbReference type="PROSITE" id="PS51005">
    <property type="entry name" value="NAC"/>
    <property type="match status" value="1"/>
</dbReference>
<name>A0AA41VGL0_PAPNU</name>
<accession>A0AA41VGL0</accession>
<dbReference type="SUPFAM" id="SSF101941">
    <property type="entry name" value="NAC domain"/>
    <property type="match status" value="1"/>
</dbReference>
<dbReference type="Proteomes" id="UP001177140">
    <property type="component" value="Unassembled WGS sequence"/>
</dbReference>
<evidence type="ECO:0000259" key="5">
    <source>
        <dbReference type="PROSITE" id="PS51005"/>
    </source>
</evidence>
<dbReference type="Gene3D" id="2.170.150.80">
    <property type="entry name" value="NAC domain"/>
    <property type="match status" value="1"/>
</dbReference>
<evidence type="ECO:0000313" key="7">
    <source>
        <dbReference type="Proteomes" id="UP001177140"/>
    </source>
</evidence>
<keyword evidence="4" id="KW-0539">Nucleus</keyword>
<comment type="caution">
    <text evidence="6">The sequence shown here is derived from an EMBL/GenBank/DDBJ whole genome shotgun (WGS) entry which is preliminary data.</text>
</comment>
<reference evidence="6" key="1">
    <citation type="submission" date="2022-03" db="EMBL/GenBank/DDBJ databases">
        <title>A functionally conserved STORR gene fusion in Papaver species that diverged 16.8 million years ago.</title>
        <authorList>
            <person name="Catania T."/>
        </authorList>
    </citation>
    <scope>NUCLEOTIDE SEQUENCE</scope>
    <source>
        <strain evidence="6">S-191538</strain>
    </source>
</reference>
<dbReference type="InterPro" id="IPR003441">
    <property type="entry name" value="NAC-dom"/>
</dbReference>
<gene>
    <name evidence="6" type="ORF">MKW94_009675</name>
</gene>
<keyword evidence="7" id="KW-1185">Reference proteome</keyword>
<proteinExistence type="predicted"/>
<evidence type="ECO:0000256" key="3">
    <source>
        <dbReference type="ARBA" id="ARBA00023163"/>
    </source>
</evidence>
<dbReference type="EMBL" id="JAJJMA010217705">
    <property type="protein sequence ID" value="MCL7040907.1"/>
    <property type="molecule type" value="Genomic_DNA"/>
</dbReference>
<keyword evidence="1" id="KW-0805">Transcription regulation</keyword>
<feature type="domain" description="NAC" evidence="5">
    <location>
        <begin position="12"/>
        <end position="169"/>
    </location>
</feature>